<dbReference type="GO" id="GO:0012505">
    <property type="term" value="C:endomembrane system"/>
    <property type="evidence" value="ECO:0007669"/>
    <property type="project" value="TreeGrafter"/>
</dbReference>
<dbReference type="SMART" id="SM00257">
    <property type="entry name" value="LysM"/>
    <property type="match status" value="2"/>
</dbReference>
<organism evidence="5">
    <name type="scientific">bioreactor metagenome</name>
    <dbReference type="NCBI Taxonomy" id="1076179"/>
    <lineage>
        <taxon>unclassified sequences</taxon>
        <taxon>metagenomes</taxon>
        <taxon>ecological metagenomes</taxon>
    </lineage>
</organism>
<dbReference type="Pfam" id="PF00704">
    <property type="entry name" value="Glyco_hydro_18"/>
    <property type="match status" value="1"/>
</dbReference>
<evidence type="ECO:0000256" key="1">
    <source>
        <dbReference type="ARBA" id="ARBA00022801"/>
    </source>
</evidence>
<dbReference type="InterPro" id="IPR011583">
    <property type="entry name" value="Chitinase_II/V-like_cat"/>
</dbReference>
<dbReference type="InterPro" id="IPR036779">
    <property type="entry name" value="LysM_dom_sf"/>
</dbReference>
<dbReference type="InterPro" id="IPR029070">
    <property type="entry name" value="Chitinase_insertion_sf"/>
</dbReference>
<dbReference type="GO" id="GO:0070492">
    <property type="term" value="F:oligosaccharide binding"/>
    <property type="evidence" value="ECO:0007669"/>
    <property type="project" value="TreeGrafter"/>
</dbReference>
<accession>A0A645BFP7</accession>
<dbReference type="InterPro" id="IPR017853">
    <property type="entry name" value="GH"/>
</dbReference>
<feature type="domain" description="GH18" evidence="4">
    <location>
        <begin position="84"/>
        <end position="425"/>
    </location>
</feature>
<dbReference type="SMART" id="SM00636">
    <property type="entry name" value="Glyco_18"/>
    <property type="match status" value="1"/>
</dbReference>
<name>A0A645BFP7_9ZZZZ</name>
<dbReference type="GO" id="GO:0016798">
    <property type="term" value="F:hydrolase activity, acting on glycosyl bonds"/>
    <property type="evidence" value="ECO:0007669"/>
    <property type="project" value="UniProtKB-KW"/>
</dbReference>
<feature type="domain" description="LysM" evidence="3">
    <location>
        <begin position="2"/>
        <end position="46"/>
    </location>
</feature>
<dbReference type="PANTHER" id="PTHR46066:SF2">
    <property type="entry name" value="CHITINASE DOMAIN-CONTAINING PROTEIN 1"/>
    <property type="match status" value="1"/>
</dbReference>
<feature type="domain" description="LysM" evidence="3">
    <location>
        <begin position="51"/>
        <end position="96"/>
    </location>
</feature>
<evidence type="ECO:0000259" key="3">
    <source>
        <dbReference type="PROSITE" id="PS51782"/>
    </source>
</evidence>
<reference evidence="5" key="1">
    <citation type="submission" date="2019-08" db="EMBL/GenBank/DDBJ databases">
        <authorList>
            <person name="Kucharzyk K."/>
            <person name="Murdoch R.W."/>
            <person name="Higgins S."/>
            <person name="Loffler F."/>
        </authorList>
    </citation>
    <scope>NUCLEOTIDE SEQUENCE</scope>
</reference>
<dbReference type="PROSITE" id="PS51910">
    <property type="entry name" value="GH18_2"/>
    <property type="match status" value="1"/>
</dbReference>
<dbReference type="InterPro" id="IPR041704">
    <property type="entry name" value="CFLE_GH18"/>
</dbReference>
<sequence length="425" mass="47503">MLIHRVSAGETIYSIAEYYGVSPESITANNQLQNPDSLVVGQTLVILYPKSVYTVQAGDTLESISRKTGVPVITLRRNNPIVNSGLYIYEGQTIVLDYQQEKIGNLNVNGYAYTYISDSLLAQCLPYLTFLSIFSYGITSDGNLVYSNDEHLLKYAKEYNVKPILVITSLTEDGKFSSERVSDLLSNYDAQQNLINNLVNLLKEKGYYGADIDFEFIPSEYAQTYAAFIGRLAAALNAEGMVLFTALAPKISSDQKGLLYEGHNYELIGAASNYVLVMTYEWGYTYGPPMAVAPINNVKQVLDYAVSVIPPEKIFMGIPNYGYDWPLPFVAGETMATSISNVDAVEIANTFKAVIEYDYTAAAPHFNYYNGYNHEVWFEDAKSIETKLLTAKSYNLAGVGYWNLMRYFPQNWLVLNALFNINSIN</sequence>
<dbReference type="Gene3D" id="3.20.20.80">
    <property type="entry name" value="Glycosidases"/>
    <property type="match status" value="1"/>
</dbReference>
<dbReference type="Gene3D" id="3.10.50.10">
    <property type="match status" value="1"/>
</dbReference>
<evidence type="ECO:0000256" key="2">
    <source>
        <dbReference type="ARBA" id="ARBA00023295"/>
    </source>
</evidence>
<comment type="caution">
    <text evidence="5">The sequence shown here is derived from an EMBL/GenBank/DDBJ whole genome shotgun (WGS) entry which is preliminary data.</text>
</comment>
<dbReference type="Pfam" id="PF01476">
    <property type="entry name" value="LysM"/>
    <property type="match status" value="2"/>
</dbReference>
<dbReference type="InterPro" id="IPR001223">
    <property type="entry name" value="Glyco_hydro18_cat"/>
</dbReference>
<gene>
    <name evidence="5" type="primary">yaaH_4</name>
    <name evidence="5" type="ORF">SDC9_111156</name>
</gene>
<dbReference type="PANTHER" id="PTHR46066">
    <property type="entry name" value="CHITINASE DOMAIN-CONTAINING PROTEIN 1 FAMILY MEMBER"/>
    <property type="match status" value="1"/>
</dbReference>
<dbReference type="GO" id="GO:0005975">
    <property type="term" value="P:carbohydrate metabolic process"/>
    <property type="evidence" value="ECO:0007669"/>
    <property type="project" value="InterPro"/>
</dbReference>
<dbReference type="GO" id="GO:0008061">
    <property type="term" value="F:chitin binding"/>
    <property type="evidence" value="ECO:0007669"/>
    <property type="project" value="InterPro"/>
</dbReference>
<dbReference type="PROSITE" id="PS51782">
    <property type="entry name" value="LYSM"/>
    <property type="match status" value="2"/>
</dbReference>
<protein>
    <submittedName>
        <fullName evidence="5">Spore germination protein YaaH</fullName>
    </submittedName>
</protein>
<proteinExistence type="predicted"/>
<dbReference type="InterPro" id="IPR018392">
    <property type="entry name" value="LysM"/>
</dbReference>
<dbReference type="AlphaFoldDB" id="A0A645BFP7"/>
<dbReference type="SUPFAM" id="SSF51445">
    <property type="entry name" value="(Trans)glycosidases"/>
    <property type="match status" value="1"/>
</dbReference>
<dbReference type="EMBL" id="VSSQ01019856">
    <property type="protein sequence ID" value="MPM64270.1"/>
    <property type="molecule type" value="Genomic_DNA"/>
</dbReference>
<dbReference type="SUPFAM" id="SSF54106">
    <property type="entry name" value="LysM domain"/>
    <property type="match status" value="2"/>
</dbReference>
<dbReference type="CDD" id="cd02874">
    <property type="entry name" value="GH18_CFLE_spore_hydrolase"/>
    <property type="match status" value="1"/>
</dbReference>
<evidence type="ECO:0000259" key="4">
    <source>
        <dbReference type="PROSITE" id="PS51910"/>
    </source>
</evidence>
<dbReference type="CDD" id="cd00118">
    <property type="entry name" value="LysM"/>
    <property type="match status" value="2"/>
</dbReference>
<evidence type="ECO:0000313" key="5">
    <source>
        <dbReference type="EMBL" id="MPM64270.1"/>
    </source>
</evidence>
<dbReference type="Gene3D" id="3.10.350.10">
    <property type="entry name" value="LysM domain"/>
    <property type="match status" value="2"/>
</dbReference>
<keyword evidence="1" id="KW-0378">Hydrolase</keyword>
<keyword evidence="2" id="KW-0326">Glycosidase</keyword>